<dbReference type="GO" id="GO:0005737">
    <property type="term" value="C:cytoplasm"/>
    <property type="evidence" value="ECO:0007669"/>
    <property type="project" value="TreeGrafter"/>
</dbReference>
<reference evidence="4 5" key="1">
    <citation type="submission" date="2011-09" db="EMBL/GenBank/DDBJ databases">
        <title>The permanent draft genome of Caldithrix abyssi DSM 13497.</title>
        <authorList>
            <consortium name="US DOE Joint Genome Institute (JGI-PGF)"/>
            <person name="Lucas S."/>
            <person name="Han J."/>
            <person name="Lapidus A."/>
            <person name="Bruce D."/>
            <person name="Goodwin L."/>
            <person name="Pitluck S."/>
            <person name="Peters L."/>
            <person name="Kyrpides N."/>
            <person name="Mavromatis K."/>
            <person name="Ivanova N."/>
            <person name="Mikhailova N."/>
            <person name="Chertkov O."/>
            <person name="Detter J.C."/>
            <person name="Tapia R."/>
            <person name="Han C."/>
            <person name="Land M."/>
            <person name="Hauser L."/>
            <person name="Markowitz V."/>
            <person name="Cheng J.-F."/>
            <person name="Hugenholtz P."/>
            <person name="Woyke T."/>
            <person name="Wu D."/>
            <person name="Spring S."/>
            <person name="Brambilla E."/>
            <person name="Klenk H.-P."/>
            <person name="Eisen J.A."/>
        </authorList>
    </citation>
    <scope>NUCLEOTIDE SEQUENCE [LARGE SCALE GENOMIC DNA]</scope>
    <source>
        <strain evidence="4 5">DSM 13497</strain>
    </source>
</reference>
<keyword evidence="2" id="KW-0378">Hydrolase</keyword>
<evidence type="ECO:0000313" key="6">
    <source>
        <dbReference type="Proteomes" id="UP000183868"/>
    </source>
</evidence>
<dbReference type="GO" id="GO:0046872">
    <property type="term" value="F:metal ion binding"/>
    <property type="evidence" value="ECO:0007669"/>
    <property type="project" value="UniProtKB-KW"/>
</dbReference>
<dbReference type="KEGG" id="caby:Cabys_2252"/>
<evidence type="ECO:0000313" key="4">
    <source>
        <dbReference type="EMBL" id="EHO42953.1"/>
    </source>
</evidence>
<dbReference type="eggNOG" id="COG0457">
    <property type="taxonomic scope" value="Bacteria"/>
</dbReference>
<dbReference type="PROSITE" id="PS51257">
    <property type="entry name" value="PROKAR_LIPOPROTEIN"/>
    <property type="match status" value="1"/>
</dbReference>
<evidence type="ECO:0007829" key="7">
    <source>
        <dbReference type="PDB" id="6EOM"/>
    </source>
</evidence>
<dbReference type="PDB" id="6EOM">
    <property type="method" value="X-ray"/>
    <property type="resolution" value="2.10 A"/>
    <property type="chains" value="A=1-558"/>
</dbReference>
<keyword evidence="1 7" id="KW-0479">Metal-binding</keyword>
<accession>H1XW48</accession>
<sequence precursor="true">MKRILLVLLTLVFLGAIACQKKEENKTEMVKLKRMIAQFAPTEIKYDHSLLDERKQKVVENLYRAAKIMDEIFLDQVYSKNFEIREQLRASSDPLDQLRLEYFTIMFGPFDRLNHDKPFIGNTPKPKGANFYPPDMTREEFENWLKAHPEDEAAFTSEFTVIRRQDGKLVAIPYSEYYKEYLTRAADYLKKAAEFADNPSLKKYLQLRAEAFLNNDYYESDLAWMDLNDHTIEVVIGPYEVYEDKLFNYKAAFEAFITLRDPVESAKLKKFVGYLDEMEKNLPIPDAYKNFNRGSESPMVVVQEVFSAGDTKAGVQTLAFNLPNDERVREAKGSKKVMLKNIHEAKFDKLLKPIAEKVLFAEQLPLVTFEGFFNHTLMHEISHGLGPGKIVLNGRQTEVKKELKETYSSIEECKADVLGMYNNLFMIEKGVYPPEFEKQIYVTFLAGIFRTIRFGINEAHGAGNAVIFNYLLEKGAYQFDPAAHRVKVNFEKIKDGVRDLANKVLTIQAQGDYMAAKNLLETYAVESEPIMIMRARLQELPVDIKPIFQIEKELGNSN</sequence>
<dbReference type="AlphaFoldDB" id="H1XW48"/>
<dbReference type="PDBsum" id="6EOM"/>
<dbReference type="Gene3D" id="3.30.540.30">
    <property type="match status" value="1"/>
</dbReference>
<dbReference type="PANTHER" id="PTHR23422:SF9">
    <property type="entry name" value="ZN-DEPENDENT HYDROLASE"/>
    <property type="match status" value="1"/>
</dbReference>
<evidence type="ECO:0000313" key="5">
    <source>
        <dbReference type="Proteomes" id="UP000004671"/>
    </source>
</evidence>
<name>H1XW48_CALAY</name>
<dbReference type="Proteomes" id="UP000183868">
    <property type="component" value="Chromosome"/>
</dbReference>
<feature type="binding site" evidence="7">
    <location>
        <position position="379"/>
    </location>
    <ligand>
        <name>Zn(2+)</name>
        <dbReference type="ChEBI" id="CHEBI:29105"/>
    </ligand>
</feature>
<dbReference type="EMBL" id="CM001402">
    <property type="protein sequence ID" value="EHO42953.1"/>
    <property type="molecule type" value="Genomic_DNA"/>
</dbReference>
<feature type="binding site" evidence="7">
    <location>
        <position position="412"/>
    </location>
    <ligand>
        <name>Zn(2+)</name>
        <dbReference type="ChEBI" id="CHEBI:29105"/>
    </ligand>
</feature>
<dbReference type="EMBL" id="CP018099">
    <property type="protein sequence ID" value="APF19001.1"/>
    <property type="molecule type" value="Genomic_DNA"/>
</dbReference>
<dbReference type="GO" id="GO:0008239">
    <property type="term" value="F:dipeptidyl-peptidase activity"/>
    <property type="evidence" value="ECO:0007669"/>
    <property type="project" value="TreeGrafter"/>
</dbReference>
<organism evidence="4 5">
    <name type="scientific">Caldithrix abyssi DSM 13497</name>
    <dbReference type="NCBI Taxonomy" id="880073"/>
    <lineage>
        <taxon>Bacteria</taxon>
        <taxon>Pseudomonadati</taxon>
        <taxon>Calditrichota</taxon>
        <taxon>Calditrichia</taxon>
        <taxon>Calditrichales</taxon>
        <taxon>Calditrichaceae</taxon>
        <taxon>Caldithrix</taxon>
    </lineage>
</organism>
<dbReference type="STRING" id="880073.Cabys_2252"/>
<evidence type="ECO:0000256" key="2">
    <source>
        <dbReference type="ARBA" id="ARBA00022801"/>
    </source>
</evidence>
<dbReference type="HOGENOM" id="CLU_020444_0_0_0"/>
<dbReference type="PANTHER" id="PTHR23422">
    <property type="entry name" value="DIPEPTIDYL PEPTIDASE III-RELATED"/>
    <property type="match status" value="1"/>
</dbReference>
<reference evidence="3 6" key="2">
    <citation type="submission" date="2016-11" db="EMBL/GenBank/DDBJ databases">
        <title>Genomic analysis of Caldithrix abyssi and proposal of a novel bacterial phylum Caldithrichaeota.</title>
        <authorList>
            <person name="Kublanov I."/>
            <person name="Sigalova O."/>
            <person name="Gavrilov S."/>
            <person name="Lebedinsky A."/>
            <person name="Ivanova N."/>
            <person name="Daum C."/>
            <person name="Reddy T."/>
            <person name="Klenk H.P."/>
            <person name="Goker M."/>
            <person name="Reva O."/>
            <person name="Miroshnichenko M."/>
            <person name="Kyprides N."/>
            <person name="Woyke T."/>
            <person name="Gelfand M."/>
        </authorList>
    </citation>
    <scope>NUCLEOTIDE SEQUENCE [LARGE SCALE GENOMIC DNA]</scope>
    <source>
        <strain evidence="3 6">LF13</strain>
    </source>
</reference>
<keyword evidence="7" id="KW-0002">3D-structure</keyword>
<dbReference type="PaxDb" id="880073-Calab_3349"/>
<dbReference type="Proteomes" id="UP000004671">
    <property type="component" value="Chromosome"/>
</dbReference>
<keyword evidence="7" id="KW-0862">Zinc</keyword>
<keyword evidence="5" id="KW-1185">Reference proteome</keyword>
<reference evidence="7" key="3">
    <citation type="journal article" date="2018" name="PLoS ONE">
        <title>The first dipeptidyl peptidase III from a thermophile: Structural basis for thermal stability and reduced activity.</title>
        <authorList>
            <person name="Sabljic I."/>
            <person name="Tomin M."/>
            <person name="Matovina M."/>
            <person name="Sucec I."/>
            <person name="Tomasic Paic A."/>
            <person name="Tomic A."/>
            <person name="Abramic M."/>
            <person name="Tomic S."/>
        </authorList>
    </citation>
    <scope>X-RAY CRYSTALLOGRAPHY (2.10 ANGSTROMS) IN COMPLEX WITH ZN(2+)</scope>
</reference>
<dbReference type="BRENDA" id="3.4.14.4">
    <property type="organism ID" value="9026"/>
</dbReference>
<gene>
    <name evidence="3" type="ORF">Cabys_2252</name>
    <name evidence="4" type="ORF">Calab_3349</name>
</gene>
<evidence type="ECO:0000256" key="1">
    <source>
        <dbReference type="ARBA" id="ARBA00022723"/>
    </source>
</evidence>
<dbReference type="SMR" id="H1XW48"/>
<dbReference type="InterPro" id="IPR039461">
    <property type="entry name" value="Peptidase_M49"/>
</dbReference>
<dbReference type="OrthoDB" id="9812747at2"/>
<evidence type="ECO:0000313" key="3">
    <source>
        <dbReference type="EMBL" id="APF19001.1"/>
    </source>
</evidence>
<proteinExistence type="evidence at protein level"/>
<feature type="binding site" evidence="7">
    <location>
        <position position="383"/>
    </location>
    <ligand>
        <name>Zn(2+)</name>
        <dbReference type="ChEBI" id="CHEBI:29105"/>
    </ligand>
</feature>
<dbReference type="RefSeq" id="WP_006930381.1">
    <property type="nucleotide sequence ID" value="NZ_CM001402.1"/>
</dbReference>
<dbReference type="Pfam" id="PF03571">
    <property type="entry name" value="Peptidase_M49"/>
    <property type="match status" value="1"/>
</dbReference>
<protein>
    <submittedName>
        <fullName evidence="4">MutT/NUDIX family protein</fullName>
    </submittedName>
    <submittedName>
        <fullName evidence="3">Peptidase family M49</fullName>
    </submittedName>
</protein>